<proteinExistence type="predicted"/>
<accession>A0AAN8UFU4</accession>
<gene>
    <name evidence="3" type="ORF">RJ641_022810</name>
</gene>
<name>A0AAN8UFU4_9MAGN</name>
<evidence type="ECO:0000256" key="1">
    <source>
        <dbReference type="ARBA" id="ARBA00022842"/>
    </source>
</evidence>
<dbReference type="InterPro" id="IPR023214">
    <property type="entry name" value="HAD_sf"/>
</dbReference>
<dbReference type="PANTHER" id="PTHR42861">
    <property type="entry name" value="CALCIUM-TRANSPORTING ATPASE"/>
    <property type="match status" value="1"/>
</dbReference>
<keyword evidence="2" id="KW-0472">Membrane</keyword>
<dbReference type="Gene3D" id="1.20.1110.10">
    <property type="entry name" value="Calcium-transporting ATPase, transmembrane domain"/>
    <property type="match status" value="1"/>
</dbReference>
<organism evidence="3 4">
    <name type="scientific">Dillenia turbinata</name>
    <dbReference type="NCBI Taxonomy" id="194707"/>
    <lineage>
        <taxon>Eukaryota</taxon>
        <taxon>Viridiplantae</taxon>
        <taxon>Streptophyta</taxon>
        <taxon>Embryophyta</taxon>
        <taxon>Tracheophyta</taxon>
        <taxon>Spermatophyta</taxon>
        <taxon>Magnoliopsida</taxon>
        <taxon>eudicotyledons</taxon>
        <taxon>Gunneridae</taxon>
        <taxon>Pentapetalae</taxon>
        <taxon>Dilleniales</taxon>
        <taxon>Dilleniaceae</taxon>
        <taxon>Dillenia</taxon>
    </lineage>
</organism>
<evidence type="ECO:0000313" key="4">
    <source>
        <dbReference type="Proteomes" id="UP001370490"/>
    </source>
</evidence>
<keyword evidence="2" id="KW-0812">Transmembrane</keyword>
<evidence type="ECO:0000313" key="3">
    <source>
        <dbReference type="EMBL" id="KAK6913209.1"/>
    </source>
</evidence>
<protein>
    <submittedName>
        <fullName evidence="3">Uncharacterized protein</fullName>
    </submittedName>
</protein>
<dbReference type="Gene3D" id="3.40.50.1000">
    <property type="entry name" value="HAD superfamily/HAD-like"/>
    <property type="match status" value="1"/>
</dbReference>
<evidence type="ECO:0000256" key="2">
    <source>
        <dbReference type="SAM" id="Phobius"/>
    </source>
</evidence>
<dbReference type="EMBL" id="JBAMMX010000027">
    <property type="protein sequence ID" value="KAK6913209.1"/>
    <property type="molecule type" value="Genomic_DNA"/>
</dbReference>
<comment type="caution">
    <text evidence="3">The sequence shown here is derived from an EMBL/GenBank/DDBJ whole genome shotgun (WGS) entry which is preliminary data.</text>
</comment>
<feature type="transmembrane region" description="Helical" evidence="2">
    <location>
        <begin position="45"/>
        <end position="67"/>
    </location>
</feature>
<dbReference type="Proteomes" id="UP001370490">
    <property type="component" value="Unassembled WGS sequence"/>
</dbReference>
<feature type="transmembrane region" description="Helical" evidence="2">
    <location>
        <begin position="7"/>
        <end position="33"/>
    </location>
</feature>
<sequence>MAIGFKVLTAIGNFCICSIAVKMIVEIIAMFPIQHRAYHPGIDNLLVLLIGGIPMAMPTVLSVTIAIGSNRLSLQMRSGIQEVHFLPFNPTGKLTALTYLDSENRMHRVRYSRTVPDGRKESQGGPWQFVDLMTLFFPPRHDSADTIKGAVNLGADIGIAVADATDAARGASDIALTEPGRSIYAVSISITIRIVAFNMQQRMTSECVPHFEDHRSGSHICDKELVILEHPSLLLDLAFVVAQLITFTRKKSFRKERELGWAHSDRTLHGQQPPDMKMFSYRTSSTEINQMAERCKKMG</sequence>
<keyword evidence="1" id="KW-0460">Magnesium</keyword>
<keyword evidence="4" id="KW-1185">Reference proteome</keyword>
<dbReference type="InterPro" id="IPR023298">
    <property type="entry name" value="ATPase_P-typ_TM_dom_sf"/>
</dbReference>
<reference evidence="3 4" key="1">
    <citation type="submission" date="2023-12" db="EMBL/GenBank/DDBJ databases">
        <title>A high-quality genome assembly for Dillenia turbinata (Dilleniales).</title>
        <authorList>
            <person name="Chanderbali A."/>
        </authorList>
    </citation>
    <scope>NUCLEOTIDE SEQUENCE [LARGE SCALE GENOMIC DNA]</scope>
    <source>
        <strain evidence="3">LSX21</strain>
        <tissue evidence="3">Leaf</tissue>
    </source>
</reference>
<dbReference type="AlphaFoldDB" id="A0AAN8UFU4"/>
<dbReference type="SUPFAM" id="SSF81665">
    <property type="entry name" value="Calcium ATPase, transmembrane domain M"/>
    <property type="match status" value="1"/>
</dbReference>
<keyword evidence="2" id="KW-1133">Transmembrane helix</keyword>